<feature type="compositionally biased region" description="Basic residues" evidence="2">
    <location>
        <begin position="11"/>
        <end position="21"/>
    </location>
</feature>
<protein>
    <submittedName>
        <fullName evidence="3">Tetratricopeptide TPR_2 repeat protein</fullName>
    </submittedName>
</protein>
<feature type="region of interest" description="Disordered" evidence="2">
    <location>
        <begin position="1"/>
        <end position="21"/>
    </location>
</feature>
<gene>
    <name evidence="3" type="ORF">UY81_C0052G0003</name>
</gene>
<evidence type="ECO:0000256" key="1">
    <source>
        <dbReference type="SAM" id="Coils"/>
    </source>
</evidence>
<organism evidence="3 4">
    <name type="scientific">Candidatus Giovannonibacteria bacterium GW2011_GWA2_53_7</name>
    <dbReference type="NCBI Taxonomy" id="1618650"/>
    <lineage>
        <taxon>Bacteria</taxon>
        <taxon>Candidatus Giovannoniibacteriota</taxon>
    </lineage>
</organism>
<evidence type="ECO:0000256" key="2">
    <source>
        <dbReference type="SAM" id="MobiDB-lite"/>
    </source>
</evidence>
<reference evidence="3 4" key="1">
    <citation type="journal article" date="2015" name="Nature">
        <title>rRNA introns, odd ribosomes, and small enigmatic genomes across a large radiation of phyla.</title>
        <authorList>
            <person name="Brown C.T."/>
            <person name="Hug L.A."/>
            <person name="Thomas B.C."/>
            <person name="Sharon I."/>
            <person name="Castelle C.J."/>
            <person name="Singh A."/>
            <person name="Wilkins M.J."/>
            <person name="Williams K.H."/>
            <person name="Banfield J.F."/>
        </authorList>
    </citation>
    <scope>NUCLEOTIDE SEQUENCE [LARGE SCALE GENOMIC DNA]</scope>
</reference>
<evidence type="ECO:0000313" key="4">
    <source>
        <dbReference type="Proteomes" id="UP000034290"/>
    </source>
</evidence>
<dbReference type="AlphaFoldDB" id="A0A0G1XVE0"/>
<keyword evidence="1" id="KW-0175">Coiled coil</keyword>
<evidence type="ECO:0000313" key="3">
    <source>
        <dbReference type="EMBL" id="KKW35133.1"/>
    </source>
</evidence>
<proteinExistence type="predicted"/>
<sequence length="890" mass="97321">MDELNPQPAAKRARGRPKKQNLLKNLLNDPILLDVAQYEYNESEHVSATLDFDQPAYSTAAEPNAKAELDNLVTAAAFEDGFFGYQNTGTPEHLPARRSFSEGGNTDVTLDIPEDSTRARQVRRVKAIGMVTRGQVEEIIFHPSVRLGKGSESIHVVDLRERQVAAAPVISPVAQIPADDFFLDTIAPSQAAARRIFLSRITPDLINSLEHIGRGAWLYWLLVGQVATMVPNYMHDVAQKLRRRPIRPSTSMAATMWHRAVKPSLSLAVVSVLVVGIPLLAVRWVKNVVADSQTLVASGESGLQQLQDGLASAASLNFASATAQLQAARQTFSSLGQELAQKPAWLFEVAKILPGSAGAAGHSRDLANAGQELAAGGELLSNSLTSLQLQDQTSLTDQLQQLKQQLSQARQHLQVANQLLSTIPLEVLPDSHRDQFKSVKELLPLAIQSMDTFGQVTDFAHVFLGGDRAKTYLVLSQNPNELRGTGGFLGGMAIVTLDHGVVQKLDMPGGGPYDLEAAQKVRVAGPKPLRLLRDGGWYIWDANWWPDGPASLDKIEWFWKNSDGRPIDGVITVSAPAFADLLAVTGPIVMSDYDKTITSENFIVETQRAVELEYDKTENKPKQFLADLTPKLLEALFNLRGPQLLSALGSVNESLANGYILIRSHDPELQEQAHSWGWDGAVRQTSGDYFMLVDTNIGGGKTDGSIVVDVTHRAEVQPDGQIVETAHITRNLKESLPGALRDTDVAAVEDKALRDEISGTRITREFGKTVFANWVVLPVGESRSVEIRYRLPQRLWASASRPDWLSKLLGSNNSPYATYQLLVQAQPGTTDRRFSHELLLPSNTSIAWSQGSAGLHLQQQTGSLKADGVIIGTQTYGAIMYRDQNAEIRS</sequence>
<comment type="caution">
    <text evidence="3">The sequence shown here is derived from an EMBL/GenBank/DDBJ whole genome shotgun (WGS) entry which is preliminary data.</text>
</comment>
<dbReference type="Pfam" id="PF13196">
    <property type="entry name" value="DUF4012"/>
    <property type="match status" value="1"/>
</dbReference>
<dbReference type="EMBL" id="LCRM01000052">
    <property type="protein sequence ID" value="KKW35133.1"/>
    <property type="molecule type" value="Genomic_DNA"/>
</dbReference>
<dbReference type="InterPro" id="IPR025101">
    <property type="entry name" value="DUF4012"/>
</dbReference>
<dbReference type="Proteomes" id="UP000034290">
    <property type="component" value="Unassembled WGS sequence"/>
</dbReference>
<accession>A0A0G1XVE0</accession>
<feature type="coiled-coil region" evidence="1">
    <location>
        <begin position="392"/>
        <end position="419"/>
    </location>
</feature>
<name>A0A0G1XVE0_9BACT</name>